<feature type="signal peptide" evidence="1">
    <location>
        <begin position="1"/>
        <end position="22"/>
    </location>
</feature>
<comment type="caution">
    <text evidence="3">The sequence shown here is derived from an EMBL/GenBank/DDBJ whole genome shotgun (WGS) entry which is preliminary data.</text>
</comment>
<feature type="chain" id="PRO_5030133386" evidence="1">
    <location>
        <begin position="23"/>
        <end position="449"/>
    </location>
</feature>
<protein>
    <submittedName>
        <fullName evidence="3">DUF1735 domain-containing protein</fullName>
    </submittedName>
</protein>
<dbReference type="Pfam" id="PF08522">
    <property type="entry name" value="BT_3987-like_N"/>
    <property type="match status" value="2"/>
</dbReference>
<evidence type="ECO:0000259" key="2">
    <source>
        <dbReference type="PROSITE" id="PS50022"/>
    </source>
</evidence>
<evidence type="ECO:0000313" key="4">
    <source>
        <dbReference type="Proteomes" id="UP000478493"/>
    </source>
</evidence>
<dbReference type="InterPro" id="IPR013728">
    <property type="entry name" value="BT_3987-like_N"/>
</dbReference>
<dbReference type="InterPro" id="IPR008979">
    <property type="entry name" value="Galactose-bd-like_sf"/>
</dbReference>
<keyword evidence="1" id="KW-0732">Signal</keyword>
<dbReference type="SUPFAM" id="SSF49785">
    <property type="entry name" value="Galactose-binding domain-like"/>
    <property type="match status" value="1"/>
</dbReference>
<dbReference type="Pfam" id="PF00754">
    <property type="entry name" value="F5_F8_type_C"/>
    <property type="match status" value="1"/>
</dbReference>
<dbReference type="Gene3D" id="2.60.40.1740">
    <property type="entry name" value="hypothetical protein (bacova_03559)"/>
    <property type="match status" value="2"/>
</dbReference>
<reference evidence="3 4" key="1">
    <citation type="journal article" date="2019" name="Nat. Med.">
        <title>A library of human gut bacterial isolates paired with longitudinal multiomics data enables mechanistic microbiome research.</title>
        <authorList>
            <person name="Poyet M."/>
            <person name="Groussin M."/>
            <person name="Gibbons S.M."/>
            <person name="Avila-Pacheco J."/>
            <person name="Jiang X."/>
            <person name="Kearney S.M."/>
            <person name="Perrotta A.R."/>
            <person name="Berdy B."/>
            <person name="Zhao S."/>
            <person name="Lieberman T.D."/>
            <person name="Swanson P.K."/>
            <person name="Smith M."/>
            <person name="Roesemann S."/>
            <person name="Alexander J.E."/>
            <person name="Rich S.A."/>
            <person name="Livny J."/>
            <person name="Vlamakis H."/>
            <person name="Clish C."/>
            <person name="Bullock K."/>
            <person name="Deik A."/>
            <person name="Scott J."/>
            <person name="Pierce K.A."/>
            <person name="Xavier R.J."/>
            <person name="Alm E.J."/>
        </authorList>
    </citation>
    <scope>NUCLEOTIDE SEQUENCE [LARGE SCALE GENOMIC DNA]</scope>
    <source>
        <strain evidence="3 4">BIOML-A41</strain>
    </source>
</reference>
<dbReference type="AlphaFoldDB" id="A0A5M5M5R8"/>
<feature type="domain" description="F5/8 type C" evidence="2">
    <location>
        <begin position="296"/>
        <end position="446"/>
    </location>
</feature>
<sequence length="449" mass="50430">MKKTIYYLSLLAGCLMTLGACEGSEYDLENQIPEKFHKILYLNTSGKQEVTLYNTEENNIYSFSVIKAGSDQTSTAAVTINTLTQEEVDSKYSELEGVNYKVISPNAYSFDKFQLDFSADERYKLVNISLNPREVLAALENDPSAIWVLPIQVSSQTDSINANKDQLFLQLKEVIMPSIGFNNSYVNVKAYTYGLISKISEKVPFKLDTNNKWDIECGFVVDNEYITQYNNANGTIFQMLPENSYSFTSSMTLPNGTTETTLPVEVEGSQLQPGDYMLPIRINSASQFEISSTNAIYPMAIRIMGEQLDRTEWTAEANTEELVGEVQNNSGPVECLLDGNLQTFWHSQWQNGSHELPHEVIIDTQKEYTFTQFALVQREGSNYVKAGNLQISSDKKNWETVGNFSLKQESGAQVFGVTPTKGRYFKVLITESYNGNNSALAEVYAYGLK</sequence>
<dbReference type="PROSITE" id="PS50022">
    <property type="entry name" value="FA58C_3"/>
    <property type="match status" value="1"/>
</dbReference>
<dbReference type="Proteomes" id="UP000478493">
    <property type="component" value="Unassembled WGS sequence"/>
</dbReference>
<evidence type="ECO:0000313" key="3">
    <source>
        <dbReference type="EMBL" id="KAA4529161.1"/>
    </source>
</evidence>
<name>A0A5M5M5R8_BACOV</name>
<dbReference type="PROSITE" id="PS51257">
    <property type="entry name" value="PROKAR_LIPOPROTEIN"/>
    <property type="match status" value="1"/>
</dbReference>
<dbReference type="InterPro" id="IPR000421">
    <property type="entry name" value="FA58C"/>
</dbReference>
<gene>
    <name evidence="3" type="ORF">F3B85_22420</name>
</gene>
<accession>A0A5M5M5R8</accession>
<evidence type="ECO:0000256" key="1">
    <source>
        <dbReference type="SAM" id="SignalP"/>
    </source>
</evidence>
<organism evidence="3 4">
    <name type="scientific">Bacteroides ovatus</name>
    <dbReference type="NCBI Taxonomy" id="28116"/>
    <lineage>
        <taxon>Bacteria</taxon>
        <taxon>Pseudomonadati</taxon>
        <taxon>Bacteroidota</taxon>
        <taxon>Bacteroidia</taxon>
        <taxon>Bacteroidales</taxon>
        <taxon>Bacteroidaceae</taxon>
        <taxon>Bacteroides</taxon>
    </lineage>
</organism>
<dbReference type="RefSeq" id="WP_004302979.1">
    <property type="nucleotide sequence ID" value="NZ_CABKQC010000001.1"/>
</dbReference>
<dbReference type="EMBL" id="VWGP01000022">
    <property type="protein sequence ID" value="KAA4529161.1"/>
    <property type="molecule type" value="Genomic_DNA"/>
</dbReference>
<dbReference type="Gene3D" id="2.60.120.260">
    <property type="entry name" value="Galactose-binding domain-like"/>
    <property type="match status" value="1"/>
</dbReference>
<proteinExistence type="predicted"/>